<evidence type="ECO:0000313" key="2">
    <source>
        <dbReference type="EMBL" id="NIH79979.1"/>
    </source>
</evidence>
<keyword evidence="1" id="KW-0812">Transmembrane</keyword>
<reference evidence="2 3" key="1">
    <citation type="submission" date="2020-03" db="EMBL/GenBank/DDBJ databases">
        <title>Sequencing the genomes of 1000 actinobacteria strains.</title>
        <authorList>
            <person name="Klenk H.-P."/>
        </authorList>
    </citation>
    <scope>NUCLEOTIDE SEQUENCE [LARGE SCALE GENOMIC DNA]</scope>
    <source>
        <strain evidence="2 3">DSM 45668</strain>
    </source>
</reference>
<keyword evidence="3" id="KW-1185">Reference proteome</keyword>
<proteinExistence type="predicted"/>
<comment type="caution">
    <text evidence="2">The sequence shown here is derived from an EMBL/GenBank/DDBJ whole genome shotgun (WGS) entry which is preliminary data.</text>
</comment>
<sequence length="272" mass="28557">MSVHTAPTVQLRARRRGPVALLVTAVVVIAVALGTAFLVRGTGSTSSMTVGADESATSVLVYDRTQNRILRAEGPAVRFRSASLVKVLIALDLVQRGKVTSERPSPRIARMLAASDDAIASALWQSGGGPDIVRRVVQSLRLTATEPPADSSRWGDTLLSASDMVTVYQAVLALPDGQRRLILDPLRDAERVAADGTDQFFGIPDALPGMPRAIKQGWAAGRGGVDVHTSGVVGNGDRYIVVVLSHRPGGTPAHTAMAEVTVATAAVRSLLT</sequence>
<protein>
    <recommendedName>
        <fullName evidence="4">Beta-lactamase class A</fullName>
    </recommendedName>
</protein>
<feature type="transmembrane region" description="Helical" evidence="1">
    <location>
        <begin position="19"/>
        <end position="39"/>
    </location>
</feature>
<name>A0ABX0SWD5_9PSEU</name>
<dbReference type="Proteomes" id="UP000754495">
    <property type="component" value="Unassembled WGS sequence"/>
</dbReference>
<evidence type="ECO:0000313" key="3">
    <source>
        <dbReference type="Proteomes" id="UP000754495"/>
    </source>
</evidence>
<dbReference type="EMBL" id="JAANOU010000001">
    <property type="protein sequence ID" value="NIH79979.1"/>
    <property type="molecule type" value="Genomic_DNA"/>
</dbReference>
<gene>
    <name evidence="2" type="ORF">FHX46_002509</name>
</gene>
<dbReference type="Gene3D" id="3.40.710.10">
    <property type="entry name" value="DD-peptidase/beta-lactamase superfamily"/>
    <property type="match status" value="1"/>
</dbReference>
<keyword evidence="1" id="KW-0472">Membrane</keyword>
<keyword evidence="1" id="KW-1133">Transmembrane helix</keyword>
<dbReference type="RefSeq" id="WP_167113495.1">
    <property type="nucleotide sequence ID" value="NZ_JAANOU010000001.1"/>
</dbReference>
<dbReference type="InterPro" id="IPR012338">
    <property type="entry name" value="Beta-lactam/transpept-like"/>
</dbReference>
<organism evidence="2 3">
    <name type="scientific">Amycolatopsis viridis</name>
    <dbReference type="NCBI Taxonomy" id="185678"/>
    <lineage>
        <taxon>Bacteria</taxon>
        <taxon>Bacillati</taxon>
        <taxon>Actinomycetota</taxon>
        <taxon>Actinomycetes</taxon>
        <taxon>Pseudonocardiales</taxon>
        <taxon>Pseudonocardiaceae</taxon>
        <taxon>Amycolatopsis</taxon>
    </lineage>
</organism>
<evidence type="ECO:0008006" key="4">
    <source>
        <dbReference type="Google" id="ProtNLM"/>
    </source>
</evidence>
<dbReference type="SUPFAM" id="SSF56601">
    <property type="entry name" value="beta-lactamase/transpeptidase-like"/>
    <property type="match status" value="1"/>
</dbReference>
<accession>A0ABX0SWD5</accession>
<evidence type="ECO:0000256" key="1">
    <source>
        <dbReference type="SAM" id="Phobius"/>
    </source>
</evidence>